<feature type="transmembrane region" description="Helical" evidence="8">
    <location>
        <begin position="515"/>
        <end position="533"/>
    </location>
</feature>
<feature type="transmembrane region" description="Helical" evidence="8">
    <location>
        <begin position="619"/>
        <end position="641"/>
    </location>
</feature>
<dbReference type="GO" id="GO:0016020">
    <property type="term" value="C:membrane"/>
    <property type="evidence" value="ECO:0007669"/>
    <property type="project" value="UniProtKB-SubCell"/>
</dbReference>
<feature type="region of interest" description="Disordered" evidence="7">
    <location>
        <begin position="1"/>
        <end position="27"/>
    </location>
</feature>
<gene>
    <name evidence="10" type="primary">LOC109480016</name>
</gene>
<dbReference type="InterPro" id="IPR011701">
    <property type="entry name" value="MFS"/>
</dbReference>
<feature type="region of interest" description="Disordered" evidence="7">
    <location>
        <begin position="428"/>
        <end position="451"/>
    </location>
</feature>
<feature type="transmembrane region" description="Helical" evidence="8">
    <location>
        <begin position="121"/>
        <end position="141"/>
    </location>
</feature>
<dbReference type="Pfam" id="PF07690">
    <property type="entry name" value="MFS_1"/>
    <property type="match status" value="1"/>
</dbReference>
<dbReference type="PANTHER" id="PTHR19432">
    <property type="entry name" value="SUGAR TRANSPORTER"/>
    <property type="match status" value="1"/>
</dbReference>
<proteinExistence type="inferred from homology"/>
<organism evidence="9 10">
    <name type="scientific">Branchiostoma belcheri</name>
    <name type="common">Amphioxus</name>
    <dbReference type="NCBI Taxonomy" id="7741"/>
    <lineage>
        <taxon>Eukaryota</taxon>
        <taxon>Metazoa</taxon>
        <taxon>Chordata</taxon>
        <taxon>Cephalochordata</taxon>
        <taxon>Leptocardii</taxon>
        <taxon>Amphioxiformes</taxon>
        <taxon>Branchiostomatidae</taxon>
        <taxon>Branchiostoma</taxon>
    </lineage>
</organism>
<dbReference type="GeneID" id="109480016"/>
<keyword evidence="4 8" id="KW-1133">Transmembrane helix</keyword>
<evidence type="ECO:0000313" key="10">
    <source>
        <dbReference type="RefSeq" id="XP_019637704.1"/>
    </source>
</evidence>
<keyword evidence="5 8" id="KW-0472">Membrane</keyword>
<feature type="region of interest" description="Disordered" evidence="7">
    <location>
        <begin position="346"/>
        <end position="370"/>
    </location>
</feature>
<name>A0A6P4ZUE9_BRABE</name>
<keyword evidence="2" id="KW-0813">Transport</keyword>
<dbReference type="AlphaFoldDB" id="A0A6P4ZUE9"/>
<evidence type="ECO:0000256" key="4">
    <source>
        <dbReference type="ARBA" id="ARBA00022989"/>
    </source>
</evidence>
<dbReference type="CDD" id="cd17313">
    <property type="entry name" value="MFS_SLC45_SUC"/>
    <property type="match status" value="1"/>
</dbReference>
<feature type="transmembrane region" description="Helical" evidence="8">
    <location>
        <begin position="190"/>
        <end position="208"/>
    </location>
</feature>
<keyword evidence="9" id="KW-1185">Reference proteome</keyword>
<dbReference type="PANTHER" id="PTHR19432:SF96">
    <property type="entry name" value="MAJOR FACILITATOR SUPERFAMILY (MFS) PROFILE DOMAIN-CONTAINING PROTEIN"/>
    <property type="match status" value="1"/>
</dbReference>
<dbReference type="GO" id="GO:0008506">
    <property type="term" value="F:sucrose:proton symporter activity"/>
    <property type="evidence" value="ECO:0007669"/>
    <property type="project" value="TreeGrafter"/>
</dbReference>
<dbReference type="Proteomes" id="UP000515135">
    <property type="component" value="Unplaced"/>
</dbReference>
<feature type="transmembrane region" description="Helical" evidence="8">
    <location>
        <begin position="229"/>
        <end position="246"/>
    </location>
</feature>
<dbReference type="KEGG" id="bbel:109480016"/>
<evidence type="ECO:0000256" key="6">
    <source>
        <dbReference type="ARBA" id="ARBA00038193"/>
    </source>
</evidence>
<feature type="transmembrane region" description="Helical" evidence="8">
    <location>
        <begin position="694"/>
        <end position="718"/>
    </location>
</feature>
<dbReference type="OrthoDB" id="28755at2759"/>
<dbReference type="SUPFAM" id="SSF103473">
    <property type="entry name" value="MFS general substrate transporter"/>
    <property type="match status" value="1"/>
</dbReference>
<evidence type="ECO:0000256" key="2">
    <source>
        <dbReference type="ARBA" id="ARBA00022448"/>
    </source>
</evidence>
<dbReference type="Gene3D" id="1.20.1250.20">
    <property type="entry name" value="MFS general substrate transporter like domains"/>
    <property type="match status" value="1"/>
</dbReference>
<evidence type="ECO:0000256" key="5">
    <source>
        <dbReference type="ARBA" id="ARBA00023136"/>
    </source>
</evidence>
<evidence type="ECO:0000256" key="7">
    <source>
        <dbReference type="SAM" id="MobiDB-lite"/>
    </source>
</evidence>
<evidence type="ECO:0000313" key="9">
    <source>
        <dbReference type="Proteomes" id="UP000515135"/>
    </source>
</evidence>
<comment type="subcellular location">
    <subcellularLocation>
        <location evidence="1">Membrane</location>
        <topology evidence="1">Multi-pass membrane protein</topology>
    </subcellularLocation>
</comment>
<accession>A0A6P4ZUE9</accession>
<sequence length="736" mass="81328">MPLDETTPLIPPPVSRWQPQPQKKRFSTKTIGHKTNLGFKPGVRTKPRHVFSYRQPPPPPPTPLAFTLPSEEEEEPPKRSLWQLLANGGIMFGVEFCYALEMALVTPILLQLGVPEEYYTFIWFISPVLGFLVQPVLGSWSDRCTARWGRRRPFILALSVGILVGLALMMNGEDIANATFKDGQTATYGAIVLTILGNVMLDFCADSSDSPSRAYLLDSCCQDDQDRGLSLHALMGGLGGGVGYVVGGVDWDQTILATWVGSGQRVVFTFAAVSFVLSAIVTLFSIKEIPLEKQGKTDVSSSDHVNNRPDSVMSDVTSICSLTPTTPLSLTTPIFNYGSVHSINRVQSPNDANSHHTSNDGIASANSEDDTVPDLMQFQTKTRKEQRHMVTSSYRPLRRTQSMPGDEIANVPKYVEEEKYFTDGYVSEEEVQENSRRREQTNNIPRPNNLDLIDDNYPHSVSFNEEVTTLLQSNGTIRADSRESSDSDEDEKDDVLTVRMLYMAVIKMPTVLKRLCFCHFLGWLAMEAILMFFTDFVGKTVFHGSPTADLGTDPYQNYSRGVKMGCWGLCIYAFSSAIYSALLDPLLDAVSVHSAYFFGYLVFSIAAALCVMFPNTYVVLSMCVAFGIMFATLCTLPYTVLSDFHQNAEFIQDSPGSSKRGFGLDTSLLSCQIFLAQIVNAACLGPLISVTGTVNAVLLFCSAVGFVGCFWNALFVVYELTGKDEDIEEKIQPVVF</sequence>
<evidence type="ECO:0000256" key="3">
    <source>
        <dbReference type="ARBA" id="ARBA00022692"/>
    </source>
</evidence>
<dbReference type="RefSeq" id="XP_019637704.1">
    <property type="nucleotide sequence ID" value="XM_019782145.1"/>
</dbReference>
<comment type="similarity">
    <text evidence="6">Belongs to the glycoside-pentoside-hexuronide (GPH) cation symporter transporter (TC 2.A.2) family.</text>
</comment>
<reference evidence="10" key="1">
    <citation type="submission" date="2025-08" db="UniProtKB">
        <authorList>
            <consortium name="RefSeq"/>
        </authorList>
    </citation>
    <scope>IDENTIFICATION</scope>
    <source>
        <tissue evidence="10">Gonad</tissue>
    </source>
</reference>
<dbReference type="InterPro" id="IPR036259">
    <property type="entry name" value="MFS_trans_sf"/>
</dbReference>
<feature type="region of interest" description="Disordered" evidence="7">
    <location>
        <begin position="51"/>
        <end position="70"/>
    </location>
</feature>
<evidence type="ECO:0000256" key="8">
    <source>
        <dbReference type="SAM" id="Phobius"/>
    </source>
</evidence>
<evidence type="ECO:0000256" key="1">
    <source>
        <dbReference type="ARBA" id="ARBA00004141"/>
    </source>
</evidence>
<feature type="transmembrane region" description="Helical" evidence="8">
    <location>
        <begin position="595"/>
        <end position="613"/>
    </location>
</feature>
<keyword evidence="3 8" id="KW-0812">Transmembrane</keyword>
<feature type="transmembrane region" description="Helical" evidence="8">
    <location>
        <begin position="153"/>
        <end position="170"/>
    </location>
</feature>
<protein>
    <submittedName>
        <fullName evidence="10">Proton-associated sugar transporter A-like</fullName>
    </submittedName>
</protein>
<feature type="transmembrane region" description="Helical" evidence="8">
    <location>
        <begin position="266"/>
        <end position="286"/>
    </location>
</feature>